<dbReference type="OrthoDB" id="301264at2"/>
<dbReference type="KEGG" id="ccos:Pan44_03480"/>
<keyword evidence="2" id="KW-1185">Reference proteome</keyword>
<dbReference type="Proteomes" id="UP000315700">
    <property type="component" value="Chromosome"/>
</dbReference>
<evidence type="ECO:0000313" key="2">
    <source>
        <dbReference type="Proteomes" id="UP000315700"/>
    </source>
</evidence>
<organism evidence="1 2">
    <name type="scientific">Caulifigura coniformis</name>
    <dbReference type="NCBI Taxonomy" id="2527983"/>
    <lineage>
        <taxon>Bacteria</taxon>
        <taxon>Pseudomonadati</taxon>
        <taxon>Planctomycetota</taxon>
        <taxon>Planctomycetia</taxon>
        <taxon>Planctomycetales</taxon>
        <taxon>Planctomycetaceae</taxon>
        <taxon>Caulifigura</taxon>
    </lineage>
</organism>
<dbReference type="RefSeq" id="WP_145026627.1">
    <property type="nucleotide sequence ID" value="NZ_CP036271.1"/>
</dbReference>
<reference evidence="1 2" key="1">
    <citation type="submission" date="2019-02" db="EMBL/GenBank/DDBJ databases">
        <title>Deep-cultivation of Planctomycetes and their phenomic and genomic characterization uncovers novel biology.</title>
        <authorList>
            <person name="Wiegand S."/>
            <person name="Jogler M."/>
            <person name="Boedeker C."/>
            <person name="Pinto D."/>
            <person name="Vollmers J."/>
            <person name="Rivas-Marin E."/>
            <person name="Kohn T."/>
            <person name="Peeters S.H."/>
            <person name="Heuer A."/>
            <person name="Rast P."/>
            <person name="Oberbeckmann S."/>
            <person name="Bunk B."/>
            <person name="Jeske O."/>
            <person name="Meyerdierks A."/>
            <person name="Storesund J.E."/>
            <person name="Kallscheuer N."/>
            <person name="Luecker S."/>
            <person name="Lage O.M."/>
            <person name="Pohl T."/>
            <person name="Merkel B.J."/>
            <person name="Hornburger P."/>
            <person name="Mueller R.-W."/>
            <person name="Bruemmer F."/>
            <person name="Labrenz M."/>
            <person name="Spormann A.M."/>
            <person name="Op den Camp H."/>
            <person name="Overmann J."/>
            <person name="Amann R."/>
            <person name="Jetten M.S.M."/>
            <person name="Mascher T."/>
            <person name="Medema M.H."/>
            <person name="Devos D.P."/>
            <person name="Kaster A.-K."/>
            <person name="Ovreas L."/>
            <person name="Rohde M."/>
            <person name="Galperin M.Y."/>
            <person name="Jogler C."/>
        </authorList>
    </citation>
    <scope>NUCLEOTIDE SEQUENCE [LARGE SCALE GENOMIC DNA]</scope>
    <source>
        <strain evidence="1 2">Pan44</strain>
    </source>
</reference>
<name>A0A517S890_9PLAN</name>
<dbReference type="AlphaFoldDB" id="A0A517S890"/>
<sequence length="274" mass="30315">MQTSSRNAVWIGILLLCIMPKGQAAAAGLIRQLPPDGAWSLFTTVTSSEPELQVPKDSKFQFDSALTGRSEVWGSLKLSSVGRKTVDGRNCRWIEIEVKSPSPGSHPEIVVKMLIPEKVLVEDTDPLAQVIRLYVQYDLLNEGQPTLIEDEKRKRYELDRVRLWLLPPAGTTTRLNEQTISTKAGTFSCQGDCGEHRFQSTGIVENSAGSWSGTFQRYRHENAPFGVVSLSLIGNAIEEIATPQAKVRMKTDVTQRAVLTETGIGAKSRFSRVE</sequence>
<dbReference type="EMBL" id="CP036271">
    <property type="protein sequence ID" value="QDT52339.1"/>
    <property type="molecule type" value="Genomic_DNA"/>
</dbReference>
<proteinExistence type="predicted"/>
<gene>
    <name evidence="1" type="ORF">Pan44_03480</name>
</gene>
<dbReference type="InParanoid" id="A0A517S890"/>
<protein>
    <submittedName>
        <fullName evidence="1">Uncharacterized protein</fullName>
    </submittedName>
</protein>
<evidence type="ECO:0000313" key="1">
    <source>
        <dbReference type="EMBL" id="QDT52339.1"/>
    </source>
</evidence>
<accession>A0A517S890</accession>